<comment type="catalytic activity">
    <reaction evidence="7">
        <text>coproporphyrinogen III + O2 + 2 H(+) = protoporphyrinogen IX + 2 CO2 + 2 H2O</text>
        <dbReference type="Rhea" id="RHEA:18257"/>
        <dbReference type="ChEBI" id="CHEBI:15377"/>
        <dbReference type="ChEBI" id="CHEBI:15378"/>
        <dbReference type="ChEBI" id="CHEBI:15379"/>
        <dbReference type="ChEBI" id="CHEBI:16526"/>
        <dbReference type="ChEBI" id="CHEBI:57307"/>
        <dbReference type="ChEBI" id="CHEBI:57309"/>
        <dbReference type="EC" id="1.3.3.3"/>
    </reaction>
</comment>
<dbReference type="PANTHER" id="PTHR10755">
    <property type="entry name" value="COPROPORPHYRINOGEN III OXIDASE, MITOCHONDRIAL"/>
    <property type="match status" value="1"/>
</dbReference>
<dbReference type="GO" id="GO:0006779">
    <property type="term" value="P:porphyrin-containing compound biosynthetic process"/>
    <property type="evidence" value="ECO:0007669"/>
    <property type="project" value="UniProtKB-KW"/>
</dbReference>
<reference evidence="9" key="1">
    <citation type="submission" date="2024-07" db="EMBL/GenBank/DDBJ databases">
        <title>Two chromosome-level genome assemblies of Korean endemic species Abeliophyllum distichum and Forsythia ovata (Oleaceae).</title>
        <authorList>
            <person name="Jang H."/>
        </authorList>
    </citation>
    <scope>NUCLEOTIDE SEQUENCE [LARGE SCALE GENOMIC DNA]</scope>
</reference>
<dbReference type="AlphaFoldDB" id="A0ABD1WGI9"/>
<protein>
    <recommendedName>
        <fullName evidence="4">coproporphyrinogen oxidase</fullName>
        <ecNumber evidence="4">1.3.3.3</ecNumber>
    </recommendedName>
</protein>
<evidence type="ECO:0000256" key="4">
    <source>
        <dbReference type="ARBA" id="ARBA00012869"/>
    </source>
</evidence>
<dbReference type="PANTHER" id="PTHR10755:SF0">
    <property type="entry name" value="OXYGEN-DEPENDENT COPROPORPHYRINOGEN-III OXIDASE, MITOCHONDRIAL"/>
    <property type="match status" value="1"/>
</dbReference>
<dbReference type="EC" id="1.3.3.3" evidence="4"/>
<dbReference type="Gene3D" id="3.40.1500.10">
    <property type="entry name" value="Coproporphyrinogen III oxidase, aerobic"/>
    <property type="match status" value="1"/>
</dbReference>
<dbReference type="Proteomes" id="UP001604277">
    <property type="component" value="Unassembled WGS sequence"/>
</dbReference>
<dbReference type="PRINTS" id="PR00073">
    <property type="entry name" value="COPRGNOXDASE"/>
</dbReference>
<evidence type="ECO:0000313" key="8">
    <source>
        <dbReference type="EMBL" id="KAL2548806.1"/>
    </source>
</evidence>
<sequence>MEPRTFKDKASVCEKAQVDMIFWVDKFDLKSLDIQLENYISRAWSRNVENQNCRLSLDLSRGKFDVYRFGICLWEIYRCGLPYPDLGFADVSFAAARQVCDLGTTFGLKTGGRIESILVSLFLAAQGEYDPQSEDKSEEWKLLDACINPKEWI</sequence>
<dbReference type="SUPFAM" id="SSF102886">
    <property type="entry name" value="Coproporphyrinogen III oxidase"/>
    <property type="match status" value="1"/>
</dbReference>
<name>A0ABD1WGI9_9LAMI</name>
<keyword evidence="6" id="KW-0627">Porphyrin biosynthesis</keyword>
<keyword evidence="5" id="KW-0560">Oxidoreductase</keyword>
<evidence type="ECO:0000313" key="9">
    <source>
        <dbReference type="Proteomes" id="UP001604277"/>
    </source>
</evidence>
<keyword evidence="9" id="KW-1185">Reference proteome</keyword>
<comment type="pathway">
    <text evidence="1">Porphyrin-containing compound metabolism; protoporphyrin-IX biosynthesis; protoporphyrinogen-IX from coproporphyrinogen-III (O2 route): step 1/1.</text>
</comment>
<dbReference type="GO" id="GO:0004109">
    <property type="term" value="F:coproporphyrinogen oxidase activity"/>
    <property type="evidence" value="ECO:0007669"/>
    <property type="project" value="UniProtKB-EC"/>
</dbReference>
<proteinExistence type="inferred from homology"/>
<accession>A0ABD1WGI9</accession>
<dbReference type="InterPro" id="IPR036406">
    <property type="entry name" value="Coprogen_oxidase_aer_sf"/>
</dbReference>
<evidence type="ECO:0000256" key="5">
    <source>
        <dbReference type="ARBA" id="ARBA00023002"/>
    </source>
</evidence>
<evidence type="ECO:0000256" key="2">
    <source>
        <dbReference type="ARBA" id="ARBA00010644"/>
    </source>
</evidence>
<evidence type="ECO:0000256" key="7">
    <source>
        <dbReference type="ARBA" id="ARBA00049102"/>
    </source>
</evidence>
<evidence type="ECO:0000256" key="1">
    <source>
        <dbReference type="ARBA" id="ARBA00005168"/>
    </source>
</evidence>
<gene>
    <name evidence="8" type="ORF">Fot_10336</name>
</gene>
<comment type="caution">
    <text evidence="8">The sequence shown here is derived from an EMBL/GenBank/DDBJ whole genome shotgun (WGS) entry which is preliminary data.</text>
</comment>
<comment type="subunit">
    <text evidence="3">Homodimer.</text>
</comment>
<comment type="similarity">
    <text evidence="2">Belongs to the aerobic coproporphyrinogen-III oxidase family.</text>
</comment>
<dbReference type="EMBL" id="JBFOLJ010000003">
    <property type="protein sequence ID" value="KAL2548806.1"/>
    <property type="molecule type" value="Genomic_DNA"/>
</dbReference>
<dbReference type="Pfam" id="PF01218">
    <property type="entry name" value="Coprogen_oxidas"/>
    <property type="match status" value="1"/>
</dbReference>
<organism evidence="8 9">
    <name type="scientific">Forsythia ovata</name>
    <dbReference type="NCBI Taxonomy" id="205694"/>
    <lineage>
        <taxon>Eukaryota</taxon>
        <taxon>Viridiplantae</taxon>
        <taxon>Streptophyta</taxon>
        <taxon>Embryophyta</taxon>
        <taxon>Tracheophyta</taxon>
        <taxon>Spermatophyta</taxon>
        <taxon>Magnoliopsida</taxon>
        <taxon>eudicotyledons</taxon>
        <taxon>Gunneridae</taxon>
        <taxon>Pentapetalae</taxon>
        <taxon>asterids</taxon>
        <taxon>lamiids</taxon>
        <taxon>Lamiales</taxon>
        <taxon>Oleaceae</taxon>
        <taxon>Forsythieae</taxon>
        <taxon>Forsythia</taxon>
    </lineage>
</organism>
<dbReference type="InterPro" id="IPR001260">
    <property type="entry name" value="Coprogen_oxidase_aer"/>
</dbReference>
<evidence type="ECO:0000256" key="3">
    <source>
        <dbReference type="ARBA" id="ARBA00011738"/>
    </source>
</evidence>
<evidence type="ECO:0000256" key="6">
    <source>
        <dbReference type="ARBA" id="ARBA00023244"/>
    </source>
</evidence>